<dbReference type="SUPFAM" id="SSF50341">
    <property type="entry name" value="CheW-like"/>
    <property type="match status" value="1"/>
</dbReference>
<dbReference type="InterPro" id="IPR024181">
    <property type="entry name" value="Chemotax_regulator_CheV"/>
</dbReference>
<dbReference type="GO" id="GO:0006935">
    <property type="term" value="P:chemotaxis"/>
    <property type="evidence" value="ECO:0007669"/>
    <property type="project" value="InterPro"/>
</dbReference>
<dbReference type="RefSeq" id="WP_075803058.1">
    <property type="nucleotide sequence ID" value="NZ_MKZO01000015.1"/>
</dbReference>
<dbReference type="SUPFAM" id="SSF52172">
    <property type="entry name" value="CheY-like"/>
    <property type="match status" value="1"/>
</dbReference>
<reference evidence="4 5" key="1">
    <citation type="submission" date="2016-10" db="EMBL/GenBank/DDBJ databases">
        <title>Genome Sequence of Pseudomonas putida GM4FR.</title>
        <authorList>
            <person name="Poehlein A."/>
            <person name="Wemheuer F."/>
            <person name="Hollensteiner J."/>
            <person name="Wemheuer B."/>
        </authorList>
    </citation>
    <scope>NUCLEOTIDE SEQUENCE [LARGE SCALE GENOMIC DNA]</scope>
    <source>
        <strain evidence="4 5">GM4FR</strain>
    </source>
</reference>
<dbReference type="AlphaFoldDB" id="A0A1Q9R6I7"/>
<organism evidence="4 5">
    <name type="scientific">Pseudomonas putida</name>
    <name type="common">Arthrobacter siderocapsulatus</name>
    <dbReference type="NCBI Taxonomy" id="303"/>
    <lineage>
        <taxon>Bacteria</taxon>
        <taxon>Pseudomonadati</taxon>
        <taxon>Pseudomonadota</taxon>
        <taxon>Gammaproteobacteria</taxon>
        <taxon>Pseudomonadales</taxon>
        <taxon>Pseudomonadaceae</taxon>
        <taxon>Pseudomonas</taxon>
    </lineage>
</organism>
<sequence>MAGILDTVDQRTQLVGENRLEILMFRLAGRQLFAINVFKVQEVLQLPKLTLMPQRHSYVCGVVNLRGQTLPVIDLSQAIGMRPLEPGPNSTIIVTEYNRSVQAFLVGGVDRIVNMNWEAIMPPPTSAGRQHYLTAISKVDEQLVEIIDVEKVLAEIVPYNAKVSRDKLEDPVLQRAYGREILLVDDSTVALAQLRETLSQLGVKLHVASDGLKALKMLKGWADSGVDVCEKLLMVFTDAEMPEMDGYRLTTEIRSDARLRGLYVVLHTSLSGSFNESMVKKVGCDNFLSKFQPDRLVEVVRQRLQMDEATA</sequence>
<dbReference type="Proteomes" id="UP000186736">
    <property type="component" value="Unassembled WGS sequence"/>
</dbReference>
<gene>
    <name evidence="4" type="primary">cheV_2</name>
    <name evidence="4" type="ORF">PSEMO_21170</name>
</gene>
<dbReference type="InterPro" id="IPR011006">
    <property type="entry name" value="CheY-like_superfamily"/>
</dbReference>
<dbReference type="Gene3D" id="2.40.50.180">
    <property type="entry name" value="CheA-289, Domain 4"/>
    <property type="match status" value="1"/>
</dbReference>
<evidence type="ECO:0000313" key="4">
    <source>
        <dbReference type="EMBL" id="OLS62968.1"/>
    </source>
</evidence>
<dbReference type="Pfam" id="PF01584">
    <property type="entry name" value="CheW"/>
    <property type="match status" value="1"/>
</dbReference>
<dbReference type="Pfam" id="PF00072">
    <property type="entry name" value="Response_reg"/>
    <property type="match status" value="1"/>
</dbReference>
<name>A0A1Q9R6I7_PSEPU</name>
<feature type="modified residue" description="4-aspartylphosphate" evidence="1">
    <location>
        <position position="238"/>
    </location>
</feature>
<dbReference type="PIRSF" id="PIRSF002867">
    <property type="entry name" value="CheV"/>
    <property type="match status" value="1"/>
</dbReference>
<dbReference type="CDD" id="cd19924">
    <property type="entry name" value="REC_CheV-like"/>
    <property type="match status" value="1"/>
</dbReference>
<comment type="caution">
    <text evidence="4">The sequence shown here is derived from an EMBL/GenBank/DDBJ whole genome shotgun (WGS) entry which is preliminary data.</text>
</comment>
<dbReference type="InterPro" id="IPR002545">
    <property type="entry name" value="CheW-lke_dom"/>
</dbReference>
<dbReference type="InterPro" id="IPR036061">
    <property type="entry name" value="CheW-like_dom_sf"/>
</dbReference>
<evidence type="ECO:0000259" key="3">
    <source>
        <dbReference type="PROSITE" id="PS50851"/>
    </source>
</evidence>
<dbReference type="SMART" id="SM00260">
    <property type="entry name" value="CheW"/>
    <property type="match status" value="1"/>
</dbReference>
<dbReference type="Gene3D" id="2.30.30.40">
    <property type="entry name" value="SH3 Domains"/>
    <property type="match status" value="1"/>
</dbReference>
<dbReference type="InterPro" id="IPR001789">
    <property type="entry name" value="Sig_transdc_resp-reg_receiver"/>
</dbReference>
<dbReference type="Gene3D" id="3.40.50.2300">
    <property type="match status" value="1"/>
</dbReference>
<feature type="domain" description="CheW-like" evidence="3">
    <location>
        <begin position="19"/>
        <end position="158"/>
    </location>
</feature>
<accession>A0A1Q9R6I7</accession>
<evidence type="ECO:0000313" key="5">
    <source>
        <dbReference type="Proteomes" id="UP000186736"/>
    </source>
</evidence>
<proteinExistence type="predicted"/>
<dbReference type="PANTHER" id="PTHR47233">
    <property type="entry name" value="CHEMOTAXIS PROTEIN CHEV"/>
    <property type="match status" value="1"/>
</dbReference>
<dbReference type="GO" id="GO:0000160">
    <property type="term" value="P:phosphorelay signal transduction system"/>
    <property type="evidence" value="ECO:0007669"/>
    <property type="project" value="InterPro"/>
</dbReference>
<dbReference type="SMART" id="SM00448">
    <property type="entry name" value="REC"/>
    <property type="match status" value="1"/>
</dbReference>
<dbReference type="OrthoDB" id="9806105at2"/>
<feature type="domain" description="Response regulatory" evidence="2">
    <location>
        <begin position="180"/>
        <end position="305"/>
    </location>
</feature>
<dbReference type="PANTHER" id="PTHR47233:SF3">
    <property type="entry name" value="CHEMOTAXIS PROTEIN CHEV"/>
    <property type="match status" value="1"/>
</dbReference>
<keyword evidence="1" id="KW-0597">Phosphoprotein</keyword>
<evidence type="ECO:0000256" key="1">
    <source>
        <dbReference type="PROSITE-ProRule" id="PRU00169"/>
    </source>
</evidence>
<evidence type="ECO:0000259" key="2">
    <source>
        <dbReference type="PROSITE" id="PS50110"/>
    </source>
</evidence>
<dbReference type="EMBL" id="MKZO01000015">
    <property type="protein sequence ID" value="OLS62968.1"/>
    <property type="molecule type" value="Genomic_DNA"/>
</dbReference>
<dbReference type="PROSITE" id="PS50110">
    <property type="entry name" value="RESPONSE_REGULATORY"/>
    <property type="match status" value="1"/>
</dbReference>
<dbReference type="PROSITE" id="PS50851">
    <property type="entry name" value="CHEW"/>
    <property type="match status" value="1"/>
</dbReference>
<protein>
    <submittedName>
        <fullName evidence="4">Chemotaxis protein CheV</fullName>
    </submittedName>
</protein>